<dbReference type="InterPro" id="IPR000835">
    <property type="entry name" value="HTH_MarR-typ"/>
</dbReference>
<evidence type="ECO:0000256" key="3">
    <source>
        <dbReference type="ARBA" id="ARBA00023163"/>
    </source>
</evidence>
<keyword evidence="3" id="KW-0804">Transcription</keyword>
<evidence type="ECO:0000256" key="1">
    <source>
        <dbReference type="ARBA" id="ARBA00023015"/>
    </source>
</evidence>
<dbReference type="InterPro" id="IPR036390">
    <property type="entry name" value="WH_DNA-bd_sf"/>
</dbReference>
<dbReference type="PANTHER" id="PTHR42756:SF1">
    <property type="entry name" value="TRANSCRIPTIONAL REPRESSOR OF EMRAB OPERON"/>
    <property type="match status" value="1"/>
</dbReference>
<name>A0ABQ2KR38_9BACL</name>
<dbReference type="PROSITE" id="PS50995">
    <property type="entry name" value="HTH_MARR_2"/>
    <property type="match status" value="1"/>
</dbReference>
<evidence type="ECO:0000313" key="6">
    <source>
        <dbReference type="EMBL" id="GGN90857.1"/>
    </source>
</evidence>
<sequence>MSQPQDSIGFQLGVIYRKVSNRLAARLKDYDLTPEQWSVMCCICFKEGMNQKEIAERTVKDQPTVTRILNVLHRKGLIMRSSDHADRRAYLIFPTDKGRQITEETSVIERHHNEAMIEDFTPEQLELLLEAFRKIERNAERYEDGSSGDGSSVEEPNVTEPF</sequence>
<feature type="domain" description="HTH marR-type" evidence="5">
    <location>
        <begin position="5"/>
        <end position="137"/>
    </location>
</feature>
<dbReference type="SUPFAM" id="SSF46785">
    <property type="entry name" value="Winged helix' DNA-binding domain"/>
    <property type="match status" value="1"/>
</dbReference>
<gene>
    <name evidence="6" type="ORF">GCM10010969_01770</name>
</gene>
<feature type="region of interest" description="Disordered" evidence="4">
    <location>
        <begin position="140"/>
        <end position="162"/>
    </location>
</feature>
<keyword evidence="7" id="KW-1185">Reference proteome</keyword>
<dbReference type="RefSeq" id="WP_018975112.1">
    <property type="nucleotide sequence ID" value="NZ_BMLN01000001.1"/>
</dbReference>
<dbReference type="PANTHER" id="PTHR42756">
    <property type="entry name" value="TRANSCRIPTIONAL REGULATOR, MARR"/>
    <property type="match status" value="1"/>
</dbReference>
<evidence type="ECO:0000256" key="4">
    <source>
        <dbReference type="SAM" id="MobiDB-lite"/>
    </source>
</evidence>
<dbReference type="InterPro" id="IPR036388">
    <property type="entry name" value="WH-like_DNA-bd_sf"/>
</dbReference>
<organism evidence="6 7">
    <name type="scientific">Saccharibacillus kuerlensis</name>
    <dbReference type="NCBI Taxonomy" id="459527"/>
    <lineage>
        <taxon>Bacteria</taxon>
        <taxon>Bacillati</taxon>
        <taxon>Bacillota</taxon>
        <taxon>Bacilli</taxon>
        <taxon>Bacillales</taxon>
        <taxon>Paenibacillaceae</taxon>
        <taxon>Saccharibacillus</taxon>
    </lineage>
</organism>
<protein>
    <submittedName>
        <fullName evidence="6">Transcriptional regulator</fullName>
    </submittedName>
</protein>
<dbReference type="Pfam" id="PF01047">
    <property type="entry name" value="MarR"/>
    <property type="match status" value="1"/>
</dbReference>
<keyword evidence="2" id="KW-0238">DNA-binding</keyword>
<dbReference type="Proteomes" id="UP000606653">
    <property type="component" value="Unassembled WGS sequence"/>
</dbReference>
<dbReference type="SMART" id="SM00347">
    <property type="entry name" value="HTH_MARR"/>
    <property type="match status" value="1"/>
</dbReference>
<keyword evidence="1" id="KW-0805">Transcription regulation</keyword>
<dbReference type="Gene3D" id="1.10.10.10">
    <property type="entry name" value="Winged helix-like DNA-binding domain superfamily/Winged helix DNA-binding domain"/>
    <property type="match status" value="1"/>
</dbReference>
<reference evidence="7" key="1">
    <citation type="journal article" date="2019" name="Int. J. Syst. Evol. Microbiol.">
        <title>The Global Catalogue of Microorganisms (GCM) 10K type strain sequencing project: providing services to taxonomists for standard genome sequencing and annotation.</title>
        <authorList>
            <consortium name="The Broad Institute Genomics Platform"/>
            <consortium name="The Broad Institute Genome Sequencing Center for Infectious Disease"/>
            <person name="Wu L."/>
            <person name="Ma J."/>
        </authorList>
    </citation>
    <scope>NUCLEOTIDE SEQUENCE [LARGE SCALE GENOMIC DNA]</scope>
    <source>
        <strain evidence="7">CGMCC 1.6964</strain>
    </source>
</reference>
<dbReference type="PRINTS" id="PR00598">
    <property type="entry name" value="HTHMARR"/>
</dbReference>
<accession>A0ABQ2KR38</accession>
<proteinExistence type="predicted"/>
<evidence type="ECO:0000259" key="5">
    <source>
        <dbReference type="PROSITE" id="PS50995"/>
    </source>
</evidence>
<comment type="caution">
    <text evidence="6">The sequence shown here is derived from an EMBL/GenBank/DDBJ whole genome shotgun (WGS) entry which is preliminary data.</text>
</comment>
<evidence type="ECO:0000313" key="7">
    <source>
        <dbReference type="Proteomes" id="UP000606653"/>
    </source>
</evidence>
<dbReference type="EMBL" id="BMLN01000001">
    <property type="protein sequence ID" value="GGN90857.1"/>
    <property type="molecule type" value="Genomic_DNA"/>
</dbReference>
<evidence type="ECO:0000256" key="2">
    <source>
        <dbReference type="ARBA" id="ARBA00023125"/>
    </source>
</evidence>